<dbReference type="InterPro" id="IPR025355">
    <property type="entry name" value="DUF4259"/>
</dbReference>
<dbReference type="KEGG" id="tpla:ElP_53630"/>
<dbReference type="Pfam" id="PF14078">
    <property type="entry name" value="DUF4259"/>
    <property type="match status" value="1"/>
</dbReference>
<evidence type="ECO:0000313" key="1">
    <source>
        <dbReference type="EMBL" id="QDV37424.1"/>
    </source>
</evidence>
<keyword evidence="2" id="KW-1185">Reference proteome</keyword>
<accession>A0A518H999</accession>
<proteinExistence type="predicted"/>
<protein>
    <recommendedName>
        <fullName evidence="3">DUF4259 domain-containing protein</fullName>
    </recommendedName>
</protein>
<dbReference type="Proteomes" id="UP000317835">
    <property type="component" value="Chromosome"/>
</dbReference>
<dbReference type="RefSeq" id="WP_145275224.1">
    <property type="nucleotide sequence ID" value="NZ_CP036426.1"/>
</dbReference>
<dbReference type="OrthoDB" id="7594887at2"/>
<evidence type="ECO:0008006" key="3">
    <source>
        <dbReference type="Google" id="ProtNLM"/>
    </source>
</evidence>
<dbReference type="AlphaFoldDB" id="A0A518H999"/>
<sequence length="130" mass="14061">MGAWGEGPTDNDTALDWLDRRVETPLALTIKDTLQGYLDGRMEPAQAEAAIALLVDYSSGPGGQKYLQINLAPAAEAEGLWGLAADVLRALMADEGWMGRWISRQAKVDVLQDLLGEVEEHGRSKSLQGP</sequence>
<dbReference type="EMBL" id="CP036426">
    <property type="protein sequence ID" value="QDV37424.1"/>
    <property type="molecule type" value="Genomic_DNA"/>
</dbReference>
<evidence type="ECO:0000313" key="2">
    <source>
        <dbReference type="Proteomes" id="UP000317835"/>
    </source>
</evidence>
<reference evidence="1 2" key="1">
    <citation type="submission" date="2019-02" db="EMBL/GenBank/DDBJ databases">
        <title>Deep-cultivation of Planctomycetes and their phenomic and genomic characterization uncovers novel biology.</title>
        <authorList>
            <person name="Wiegand S."/>
            <person name="Jogler M."/>
            <person name="Boedeker C."/>
            <person name="Pinto D."/>
            <person name="Vollmers J."/>
            <person name="Rivas-Marin E."/>
            <person name="Kohn T."/>
            <person name="Peeters S.H."/>
            <person name="Heuer A."/>
            <person name="Rast P."/>
            <person name="Oberbeckmann S."/>
            <person name="Bunk B."/>
            <person name="Jeske O."/>
            <person name="Meyerdierks A."/>
            <person name="Storesund J.E."/>
            <person name="Kallscheuer N."/>
            <person name="Luecker S."/>
            <person name="Lage O.M."/>
            <person name="Pohl T."/>
            <person name="Merkel B.J."/>
            <person name="Hornburger P."/>
            <person name="Mueller R.-W."/>
            <person name="Bruemmer F."/>
            <person name="Labrenz M."/>
            <person name="Spormann A.M."/>
            <person name="Op den Camp H."/>
            <person name="Overmann J."/>
            <person name="Amann R."/>
            <person name="Jetten M.S.M."/>
            <person name="Mascher T."/>
            <person name="Medema M.H."/>
            <person name="Devos D.P."/>
            <person name="Kaster A.-K."/>
            <person name="Ovreas L."/>
            <person name="Rohde M."/>
            <person name="Galperin M.Y."/>
            <person name="Jogler C."/>
        </authorList>
    </citation>
    <scope>NUCLEOTIDE SEQUENCE [LARGE SCALE GENOMIC DNA]</scope>
    <source>
        <strain evidence="1 2">ElP</strain>
    </source>
</reference>
<gene>
    <name evidence="1" type="ORF">ElP_53630</name>
</gene>
<name>A0A518H999_9BACT</name>
<organism evidence="1 2">
    <name type="scientific">Tautonia plasticadhaerens</name>
    <dbReference type="NCBI Taxonomy" id="2527974"/>
    <lineage>
        <taxon>Bacteria</taxon>
        <taxon>Pseudomonadati</taxon>
        <taxon>Planctomycetota</taxon>
        <taxon>Planctomycetia</taxon>
        <taxon>Isosphaerales</taxon>
        <taxon>Isosphaeraceae</taxon>
        <taxon>Tautonia</taxon>
    </lineage>
</organism>